<keyword evidence="1" id="KW-0391">Immunity</keyword>
<dbReference type="InterPro" id="IPR013783">
    <property type="entry name" value="Ig-like_fold"/>
</dbReference>
<dbReference type="InterPro" id="IPR036179">
    <property type="entry name" value="Ig-like_dom_sf"/>
</dbReference>
<evidence type="ECO:0000313" key="5">
    <source>
        <dbReference type="EMBL" id="NXQ64989.1"/>
    </source>
</evidence>
<comment type="caution">
    <text evidence="5">The sequence shown here is derived from an EMBL/GenBank/DDBJ whole genome shotgun (WGS) entry which is preliminary data.</text>
</comment>
<dbReference type="EMBL" id="VWYI01082079">
    <property type="protein sequence ID" value="NXQ64989.1"/>
    <property type="molecule type" value="Genomic_DNA"/>
</dbReference>
<evidence type="ECO:0000256" key="3">
    <source>
        <dbReference type="ARBA" id="ARBA00043265"/>
    </source>
</evidence>
<evidence type="ECO:0000256" key="2">
    <source>
        <dbReference type="ARBA" id="ARBA00023130"/>
    </source>
</evidence>
<dbReference type="InterPro" id="IPR007110">
    <property type="entry name" value="Ig-like_dom"/>
</dbReference>
<sequence>CHGSGFPFGSHFIYWYRQAPGGSLEWVSFIGSDPRVLSFDQSVQGRASLSRDNSQSKAFLSLVTLQPGDSARYFCGI</sequence>
<keyword evidence="2" id="KW-1064">Adaptive immunity</keyword>
<dbReference type="GO" id="GO:0019814">
    <property type="term" value="C:immunoglobulin complex"/>
    <property type="evidence" value="ECO:0007669"/>
    <property type="project" value="UniProtKB-KW"/>
</dbReference>
<dbReference type="OrthoDB" id="9426090at2759"/>
<dbReference type="Pfam" id="PF07686">
    <property type="entry name" value="V-set"/>
    <property type="match status" value="1"/>
</dbReference>
<dbReference type="PANTHER" id="PTHR23266">
    <property type="entry name" value="IMMUNOGLOBULIN HEAVY CHAIN"/>
    <property type="match status" value="1"/>
</dbReference>
<proteinExistence type="predicted"/>
<dbReference type="GO" id="GO:0005576">
    <property type="term" value="C:extracellular region"/>
    <property type="evidence" value="ECO:0007669"/>
    <property type="project" value="UniProtKB-ARBA"/>
</dbReference>
<keyword evidence="6" id="KW-1185">Reference proteome</keyword>
<dbReference type="SMART" id="SM00406">
    <property type="entry name" value="IGv"/>
    <property type="match status" value="1"/>
</dbReference>
<dbReference type="InterPro" id="IPR013106">
    <property type="entry name" value="Ig_V-set"/>
</dbReference>
<dbReference type="AlphaFoldDB" id="A0A7L2ETG5"/>
<dbReference type="GO" id="GO:0002250">
    <property type="term" value="P:adaptive immune response"/>
    <property type="evidence" value="ECO:0007669"/>
    <property type="project" value="UniProtKB-KW"/>
</dbReference>
<dbReference type="InterPro" id="IPR050199">
    <property type="entry name" value="IgHV"/>
</dbReference>
<accession>A0A7L2ETG5</accession>
<dbReference type="Gene3D" id="2.60.40.10">
    <property type="entry name" value="Immunoglobulins"/>
    <property type="match status" value="1"/>
</dbReference>
<organism evidence="5 6">
    <name type="scientific">Anthoscopus minutus</name>
    <name type="common">Southern penduline-tit</name>
    <dbReference type="NCBI Taxonomy" id="156561"/>
    <lineage>
        <taxon>Eukaryota</taxon>
        <taxon>Metazoa</taxon>
        <taxon>Chordata</taxon>
        <taxon>Craniata</taxon>
        <taxon>Vertebrata</taxon>
        <taxon>Euteleostomi</taxon>
        <taxon>Archelosauria</taxon>
        <taxon>Archosauria</taxon>
        <taxon>Dinosauria</taxon>
        <taxon>Saurischia</taxon>
        <taxon>Theropoda</taxon>
        <taxon>Coelurosauria</taxon>
        <taxon>Aves</taxon>
        <taxon>Neognathae</taxon>
        <taxon>Neoaves</taxon>
        <taxon>Telluraves</taxon>
        <taxon>Australaves</taxon>
        <taxon>Passeriformes</taxon>
        <taxon>Paridae</taxon>
        <taxon>Anthoscopus</taxon>
    </lineage>
</organism>
<feature type="non-terminal residue" evidence="5">
    <location>
        <position position="1"/>
    </location>
</feature>
<evidence type="ECO:0000313" key="6">
    <source>
        <dbReference type="Proteomes" id="UP000554720"/>
    </source>
</evidence>
<protein>
    <submittedName>
        <fullName evidence="5">HV03 protein</fullName>
    </submittedName>
</protein>
<reference evidence="5 6" key="1">
    <citation type="submission" date="2019-09" db="EMBL/GenBank/DDBJ databases">
        <title>Bird 10,000 Genomes (B10K) Project - Family phase.</title>
        <authorList>
            <person name="Zhang G."/>
        </authorList>
    </citation>
    <scope>NUCLEOTIDE SEQUENCE [LARGE SCALE GENOMIC DNA]</scope>
    <source>
        <strain evidence="5">B10K-DU-011-42</strain>
        <tissue evidence="5">Muscle</tissue>
    </source>
</reference>
<gene>
    <name evidence="5" type="primary">Hv03</name>
    <name evidence="5" type="ORF">ANTMIN_R05360</name>
</gene>
<dbReference type="SUPFAM" id="SSF48726">
    <property type="entry name" value="Immunoglobulin"/>
    <property type="match status" value="1"/>
</dbReference>
<evidence type="ECO:0000256" key="1">
    <source>
        <dbReference type="ARBA" id="ARBA00022859"/>
    </source>
</evidence>
<name>A0A7L2ETG5_ANTMN</name>
<dbReference type="Proteomes" id="UP000554720">
    <property type="component" value="Unassembled WGS sequence"/>
</dbReference>
<feature type="domain" description="Ig-like" evidence="4">
    <location>
        <begin position="1"/>
        <end position="77"/>
    </location>
</feature>
<evidence type="ECO:0000259" key="4">
    <source>
        <dbReference type="PROSITE" id="PS50835"/>
    </source>
</evidence>
<dbReference type="PROSITE" id="PS50835">
    <property type="entry name" value="IG_LIKE"/>
    <property type="match status" value="1"/>
</dbReference>
<feature type="non-terminal residue" evidence="5">
    <location>
        <position position="77"/>
    </location>
</feature>
<keyword evidence="3" id="KW-1280">Immunoglobulin</keyword>